<dbReference type="AlphaFoldDB" id="A0A8K0PGZ7"/>
<evidence type="ECO:0000313" key="4">
    <source>
        <dbReference type="Proteomes" id="UP000809789"/>
    </source>
</evidence>
<organism evidence="3 4">
    <name type="scientific">Elsinoe batatas</name>
    <dbReference type="NCBI Taxonomy" id="2601811"/>
    <lineage>
        <taxon>Eukaryota</taxon>
        <taxon>Fungi</taxon>
        <taxon>Dikarya</taxon>
        <taxon>Ascomycota</taxon>
        <taxon>Pezizomycotina</taxon>
        <taxon>Dothideomycetes</taxon>
        <taxon>Dothideomycetidae</taxon>
        <taxon>Myriangiales</taxon>
        <taxon>Elsinoaceae</taxon>
        <taxon>Elsinoe</taxon>
    </lineage>
</organism>
<proteinExistence type="predicted"/>
<sequence length="243" mass="25778">MPATSPARIDTTAVDDTVKPRAVLMHPEIEAQYNITDQRRRLQVYKNIIAVLLFTLLISATTMRLFGGSTEDVGEAITRTGTHLDHNLLPRYVKPAMPAMMENSTSTSFSTTTTTLPPLTVTITLSEDGQPAVSTQTYTSVAFTLSPLNTSSGNGSSFLGSAAGGQNASSLFTSASNSSPTMSSLVTESASSPSPTTTFVSTNPSRSDGGQMRPTMSIMTLDSGAGDRAFNPLSPIFAFMREF</sequence>
<dbReference type="EMBL" id="JAESVG020000006">
    <property type="protein sequence ID" value="KAG8626908.1"/>
    <property type="molecule type" value="Genomic_DNA"/>
</dbReference>
<feature type="region of interest" description="Disordered" evidence="1">
    <location>
        <begin position="174"/>
        <end position="214"/>
    </location>
</feature>
<feature type="transmembrane region" description="Helical" evidence="2">
    <location>
        <begin position="48"/>
        <end position="67"/>
    </location>
</feature>
<evidence type="ECO:0000256" key="1">
    <source>
        <dbReference type="SAM" id="MobiDB-lite"/>
    </source>
</evidence>
<protein>
    <recommendedName>
        <fullName evidence="5">Transmembrane protein</fullName>
    </recommendedName>
</protein>
<dbReference type="Proteomes" id="UP000809789">
    <property type="component" value="Unassembled WGS sequence"/>
</dbReference>
<evidence type="ECO:0000256" key="2">
    <source>
        <dbReference type="SAM" id="Phobius"/>
    </source>
</evidence>
<keyword evidence="4" id="KW-1185">Reference proteome</keyword>
<keyword evidence="2" id="KW-0472">Membrane</keyword>
<keyword evidence="2" id="KW-0812">Transmembrane</keyword>
<dbReference type="OrthoDB" id="10436409at2759"/>
<feature type="compositionally biased region" description="Low complexity" evidence="1">
    <location>
        <begin position="174"/>
        <end position="205"/>
    </location>
</feature>
<keyword evidence="2" id="KW-1133">Transmembrane helix</keyword>
<gene>
    <name evidence="3" type="ORF">KVT40_005853</name>
</gene>
<evidence type="ECO:0008006" key="5">
    <source>
        <dbReference type="Google" id="ProtNLM"/>
    </source>
</evidence>
<evidence type="ECO:0000313" key="3">
    <source>
        <dbReference type="EMBL" id="KAG8626908.1"/>
    </source>
</evidence>
<reference evidence="3" key="1">
    <citation type="submission" date="2021-07" db="EMBL/GenBank/DDBJ databases">
        <title>Elsinoe batatas strain:CRI-CJ2 Genome sequencing and assembly.</title>
        <authorList>
            <person name="Huang L."/>
        </authorList>
    </citation>
    <scope>NUCLEOTIDE SEQUENCE</scope>
    <source>
        <strain evidence="3">CRI-CJ2</strain>
    </source>
</reference>
<comment type="caution">
    <text evidence="3">The sequence shown here is derived from an EMBL/GenBank/DDBJ whole genome shotgun (WGS) entry which is preliminary data.</text>
</comment>
<accession>A0A8K0PGZ7</accession>
<name>A0A8K0PGZ7_9PEZI</name>